<name>A0AAP0LYV9_9ROSI</name>
<dbReference type="Proteomes" id="UP001428341">
    <property type="component" value="Unassembled WGS sequence"/>
</dbReference>
<comment type="caution">
    <text evidence="2">The sequence shown here is derived from an EMBL/GenBank/DDBJ whole genome shotgun (WGS) entry which is preliminary data.</text>
</comment>
<evidence type="ECO:0000313" key="3">
    <source>
        <dbReference type="Proteomes" id="UP001428341"/>
    </source>
</evidence>
<organism evidence="2 3">
    <name type="scientific">Citrus x changshan-huyou</name>
    <dbReference type="NCBI Taxonomy" id="2935761"/>
    <lineage>
        <taxon>Eukaryota</taxon>
        <taxon>Viridiplantae</taxon>
        <taxon>Streptophyta</taxon>
        <taxon>Embryophyta</taxon>
        <taxon>Tracheophyta</taxon>
        <taxon>Spermatophyta</taxon>
        <taxon>Magnoliopsida</taxon>
        <taxon>eudicotyledons</taxon>
        <taxon>Gunneridae</taxon>
        <taxon>Pentapetalae</taxon>
        <taxon>rosids</taxon>
        <taxon>malvids</taxon>
        <taxon>Sapindales</taxon>
        <taxon>Rutaceae</taxon>
        <taxon>Aurantioideae</taxon>
        <taxon>Citrus</taxon>
    </lineage>
</organism>
<keyword evidence="3" id="KW-1185">Reference proteome</keyword>
<dbReference type="AlphaFoldDB" id="A0AAP0LYV9"/>
<feature type="compositionally biased region" description="Low complexity" evidence="1">
    <location>
        <begin position="76"/>
        <end position="87"/>
    </location>
</feature>
<feature type="region of interest" description="Disordered" evidence="1">
    <location>
        <begin position="63"/>
        <end position="93"/>
    </location>
</feature>
<reference evidence="2 3" key="1">
    <citation type="submission" date="2024-05" db="EMBL/GenBank/DDBJ databases">
        <title>Haplotype-resolved chromosome-level genome assembly of Huyou (Citrus changshanensis).</title>
        <authorList>
            <person name="Miao C."/>
            <person name="Chen W."/>
            <person name="Wu Y."/>
            <person name="Wang L."/>
            <person name="Zhao S."/>
            <person name="Grierson D."/>
            <person name="Xu C."/>
            <person name="Chen K."/>
        </authorList>
    </citation>
    <scope>NUCLEOTIDE SEQUENCE [LARGE SCALE GENOMIC DNA]</scope>
    <source>
        <strain evidence="2">01-14</strain>
        <tissue evidence="2">Leaf</tissue>
    </source>
</reference>
<accession>A0AAP0LYV9</accession>
<feature type="compositionally biased region" description="Polar residues" evidence="1">
    <location>
        <begin position="63"/>
        <end position="73"/>
    </location>
</feature>
<evidence type="ECO:0000256" key="1">
    <source>
        <dbReference type="SAM" id="MobiDB-lite"/>
    </source>
</evidence>
<dbReference type="EMBL" id="JBCGBO010000007">
    <property type="protein sequence ID" value="KAK9187479.1"/>
    <property type="molecule type" value="Genomic_DNA"/>
</dbReference>
<sequence length="204" mass="21734">MAATDFFPPNPEDGELWLPSFIIHEISTTNAAVLPSHQPAATTTFEICFGSFGAKPITATTNSGRAANSNNNHKLAPAPITPTTTTPQGGVERKKRTDLGEKYGGTGVFLPRLTDIVAGAGAGGGRRGGDGAKKTEETSRGTGVFLNHQVSVTYQKDDNSGKEEKTLGSNNKMKCRAINKEDIFGKQENSQHPSGICLPNDWIY</sequence>
<feature type="region of interest" description="Disordered" evidence="1">
    <location>
        <begin position="120"/>
        <end position="139"/>
    </location>
</feature>
<evidence type="ECO:0000313" key="2">
    <source>
        <dbReference type="EMBL" id="KAK9187479.1"/>
    </source>
</evidence>
<proteinExistence type="predicted"/>
<feature type="compositionally biased region" description="Basic and acidic residues" evidence="1">
    <location>
        <begin position="127"/>
        <end position="139"/>
    </location>
</feature>
<gene>
    <name evidence="2" type="ORF">WN944_018874</name>
</gene>
<protein>
    <submittedName>
        <fullName evidence="2">Uncharacterized protein</fullName>
    </submittedName>
</protein>